<evidence type="ECO:0000256" key="8">
    <source>
        <dbReference type="ARBA" id="ARBA00023163"/>
    </source>
</evidence>
<keyword evidence="9" id="KW-0028">Amino-acid biosynthesis</keyword>
<dbReference type="Proteomes" id="UP001220064">
    <property type="component" value="Chromosome"/>
</dbReference>
<dbReference type="PANTHER" id="PTHR34471:SF1">
    <property type="entry name" value="ARGININE REPRESSOR"/>
    <property type="match status" value="1"/>
</dbReference>
<comment type="pathway">
    <text evidence="9">Amino-acid biosynthesis; L-arginine biosynthesis [regulation].</text>
</comment>
<evidence type="ECO:0000259" key="11">
    <source>
        <dbReference type="Pfam" id="PF02863"/>
    </source>
</evidence>
<evidence type="ECO:0000256" key="9">
    <source>
        <dbReference type="HAMAP-Rule" id="MF_00173"/>
    </source>
</evidence>
<dbReference type="Gene3D" id="3.30.1360.40">
    <property type="match status" value="1"/>
</dbReference>
<evidence type="ECO:0000256" key="7">
    <source>
        <dbReference type="ARBA" id="ARBA00023125"/>
    </source>
</evidence>
<evidence type="ECO:0000256" key="1">
    <source>
        <dbReference type="ARBA" id="ARBA00002095"/>
    </source>
</evidence>
<dbReference type="InterPro" id="IPR036390">
    <property type="entry name" value="WH_DNA-bd_sf"/>
</dbReference>
<dbReference type="InterPro" id="IPR036251">
    <property type="entry name" value="Arg_repress_C_sf"/>
</dbReference>
<comment type="similarity">
    <text evidence="3 9">Belongs to the ArgR family.</text>
</comment>
<keyword evidence="6 9" id="KW-0805">Transcription regulation</keyword>
<reference evidence="12 13" key="1">
    <citation type="submission" date="2020-10" db="EMBL/GenBank/DDBJ databases">
        <title>Complete genome sequence of Corynebacterium massiliense DSM 45435, type strain of Corynebacterium massiliense.</title>
        <authorList>
            <person name="Busche T."/>
            <person name="Kalinowski J."/>
            <person name="Ruckert C."/>
        </authorList>
    </citation>
    <scope>NUCLEOTIDE SEQUENCE [LARGE SCALE GENOMIC DNA]</scope>
    <source>
        <strain evidence="12 13">DSM 45435</strain>
    </source>
</reference>
<feature type="domain" description="Arginine repressor C-terminal" evidence="11">
    <location>
        <begin position="93"/>
        <end position="157"/>
    </location>
</feature>
<organism evidence="12 13">
    <name type="scientific">Corynebacterium massiliense DSM 45435</name>
    <dbReference type="NCBI Taxonomy" id="1121364"/>
    <lineage>
        <taxon>Bacteria</taxon>
        <taxon>Bacillati</taxon>
        <taxon>Actinomycetota</taxon>
        <taxon>Actinomycetes</taxon>
        <taxon>Mycobacteriales</taxon>
        <taxon>Corynebacteriaceae</taxon>
        <taxon>Corynebacterium</taxon>
    </lineage>
</organism>
<evidence type="ECO:0000256" key="4">
    <source>
        <dbReference type="ARBA" id="ARBA00022490"/>
    </source>
</evidence>
<evidence type="ECO:0000256" key="3">
    <source>
        <dbReference type="ARBA" id="ARBA00008316"/>
    </source>
</evidence>
<accession>A0ABY7U9E0</accession>
<dbReference type="EMBL" id="CP063189">
    <property type="protein sequence ID" value="WCZ33219.1"/>
    <property type="molecule type" value="Genomic_DNA"/>
</dbReference>
<keyword evidence="8 9" id="KW-0804">Transcription</keyword>
<feature type="domain" description="Arginine repressor DNA-binding" evidence="10">
    <location>
        <begin position="10"/>
        <end position="71"/>
    </location>
</feature>
<name>A0ABY7U9E0_9CORY</name>
<keyword evidence="13" id="KW-1185">Reference proteome</keyword>
<proteinExistence type="inferred from homology"/>
<dbReference type="HAMAP" id="MF_00173">
    <property type="entry name" value="Arg_repressor"/>
    <property type="match status" value="1"/>
</dbReference>
<evidence type="ECO:0000313" key="13">
    <source>
        <dbReference type="Proteomes" id="UP001220064"/>
    </source>
</evidence>
<keyword evidence="4 9" id="KW-0963">Cytoplasm</keyword>
<dbReference type="PRINTS" id="PR01467">
    <property type="entry name" value="ARGREPRESSOR"/>
</dbReference>
<dbReference type="InterPro" id="IPR020899">
    <property type="entry name" value="Arg_repress_C"/>
</dbReference>
<keyword evidence="5 9" id="KW-0678">Repressor</keyword>
<dbReference type="PANTHER" id="PTHR34471">
    <property type="entry name" value="ARGININE REPRESSOR"/>
    <property type="match status" value="1"/>
</dbReference>
<dbReference type="InterPro" id="IPR036388">
    <property type="entry name" value="WH-like_DNA-bd_sf"/>
</dbReference>
<dbReference type="Pfam" id="PF01316">
    <property type="entry name" value="Arg_repressor"/>
    <property type="match status" value="1"/>
</dbReference>
<dbReference type="SUPFAM" id="SSF55252">
    <property type="entry name" value="C-terminal domain of arginine repressor"/>
    <property type="match status" value="1"/>
</dbReference>
<gene>
    <name evidence="9 12" type="primary">argR</name>
    <name evidence="12" type="ORF">CMASS_09035</name>
</gene>
<dbReference type="RefSeq" id="WP_022862919.1">
    <property type="nucleotide sequence ID" value="NZ_ATVG01000005.1"/>
</dbReference>
<dbReference type="InterPro" id="IPR020900">
    <property type="entry name" value="Arg_repress_DNA-bd"/>
</dbReference>
<evidence type="ECO:0000313" key="12">
    <source>
        <dbReference type="EMBL" id="WCZ33219.1"/>
    </source>
</evidence>
<evidence type="ECO:0000256" key="5">
    <source>
        <dbReference type="ARBA" id="ARBA00022491"/>
    </source>
</evidence>
<dbReference type="InterPro" id="IPR001669">
    <property type="entry name" value="Arg_repress"/>
</dbReference>
<dbReference type="SUPFAM" id="SSF46785">
    <property type="entry name" value="Winged helix' DNA-binding domain"/>
    <property type="match status" value="1"/>
</dbReference>
<sequence>MTPPRKSNATKNARHGYILSLVREEKMSNQSQLLARLQKAGIEVTQATLSRDLNELGVRKIRTKAGARYVIEGEFDSSDFASRAADRLRQKISELAVMVDYSYGFLVLRTPPGAAQYLASFVDRASLDEIVGCTAGDDTVFILAREPYKGEDIAHLLLEDFESESDTEAVEAKGAE</sequence>
<keyword evidence="9" id="KW-0055">Arginine biosynthesis</keyword>
<evidence type="ECO:0000256" key="2">
    <source>
        <dbReference type="ARBA" id="ARBA00004496"/>
    </source>
</evidence>
<dbReference type="Gene3D" id="1.10.10.10">
    <property type="entry name" value="Winged helix-like DNA-binding domain superfamily/Winged helix DNA-binding domain"/>
    <property type="match status" value="1"/>
</dbReference>
<comment type="subcellular location">
    <subcellularLocation>
        <location evidence="2 9">Cytoplasm</location>
    </subcellularLocation>
</comment>
<evidence type="ECO:0000259" key="10">
    <source>
        <dbReference type="Pfam" id="PF01316"/>
    </source>
</evidence>
<dbReference type="Pfam" id="PF02863">
    <property type="entry name" value="Arg_repressor_C"/>
    <property type="match status" value="1"/>
</dbReference>
<keyword evidence="7 9" id="KW-0238">DNA-binding</keyword>
<evidence type="ECO:0000256" key="6">
    <source>
        <dbReference type="ARBA" id="ARBA00023015"/>
    </source>
</evidence>
<protein>
    <recommendedName>
        <fullName evidence="9">Arginine repressor</fullName>
    </recommendedName>
</protein>
<comment type="function">
    <text evidence="1 9">Regulates arginine biosynthesis genes.</text>
</comment>